<comment type="similarity">
    <text evidence="2 16">Belongs to the complex I subunit 4 family.</text>
</comment>
<dbReference type="InterPro" id="IPR003918">
    <property type="entry name" value="NADH_UbQ_OxRdtase"/>
</dbReference>
<dbReference type="Pfam" id="PF00361">
    <property type="entry name" value="Proton_antipo_M"/>
    <property type="match status" value="1"/>
</dbReference>
<evidence type="ECO:0000256" key="2">
    <source>
        <dbReference type="ARBA" id="ARBA00009025"/>
    </source>
</evidence>
<keyword evidence="6 16" id="KW-0679">Respiratory chain</keyword>
<evidence type="ECO:0000256" key="7">
    <source>
        <dbReference type="ARBA" id="ARBA00022692"/>
    </source>
</evidence>
<feature type="transmembrane region" description="Helical" evidence="16">
    <location>
        <begin position="144"/>
        <end position="167"/>
    </location>
</feature>
<dbReference type="GO" id="GO:0008137">
    <property type="term" value="F:NADH dehydrogenase (ubiquinone) activity"/>
    <property type="evidence" value="ECO:0007669"/>
    <property type="project" value="UniProtKB-UniRule"/>
</dbReference>
<evidence type="ECO:0000256" key="13">
    <source>
        <dbReference type="ARBA" id="ARBA00023128"/>
    </source>
</evidence>
<evidence type="ECO:0000256" key="6">
    <source>
        <dbReference type="ARBA" id="ARBA00022660"/>
    </source>
</evidence>
<sequence>MVGLVFSLLSLLVINHIMVWEIRFWYMMIMSFLCLKYLNVDVWGLLFTDHLYCDSMSGILIVLTLWISGLMFLASFYSVKLLNNKSVLFSLVVLMLSLTVILYFLVIHTMYFYIFFEISLIPTLMLIIGWGYQPERLQAGMYMMLYTITASLPLLISLIMLGNLYFSFNMLLVYYLNCSEVLYEVNILWFLGVMGAFLVKLPMFSVHLWLPKAHVEAPIAGSMILAGVLLKLGGYGVLRMMSVFFFNDVVLSQIFIVLCLWGGVVTAVICVGQSDIKSLIAYSSVGHMGVMLAGSLSKFMWGWEGAVLMMISHGFCSSGLFCLANLMYEKLKSRSLFLCGGMINMNSIMCLWWFLFCIANMGAPPNVNLVSEVMLFCSMYLYSKWLIIIILLMVFLGGLYNLVMFVNTQHGGLMGFINSSFVNVCSEYLLLLLHFYPMLFFILNVGYLNKIILF</sequence>
<dbReference type="EMBL" id="MG833837">
    <property type="protein sequence ID" value="AYO28817.1"/>
    <property type="molecule type" value="Genomic_DNA"/>
</dbReference>
<proteinExistence type="inferred from homology"/>
<comment type="subcellular location">
    <subcellularLocation>
        <location evidence="1 16">Mitochondrion membrane</location>
        <topology evidence="1 16">Multi-pass membrane protein</topology>
    </subcellularLocation>
</comment>
<evidence type="ECO:0000256" key="3">
    <source>
        <dbReference type="ARBA" id="ARBA00012944"/>
    </source>
</evidence>
<protein>
    <recommendedName>
        <fullName evidence="4 16">NADH-ubiquinone oxidoreductase chain 4</fullName>
        <ecNumber evidence="3 16">7.1.1.2</ecNumber>
    </recommendedName>
</protein>
<name>A0A3G2R108_9MOLL</name>
<dbReference type="Pfam" id="PF01059">
    <property type="entry name" value="Oxidored_q5_N"/>
    <property type="match status" value="1"/>
</dbReference>
<evidence type="ECO:0000256" key="1">
    <source>
        <dbReference type="ARBA" id="ARBA00004225"/>
    </source>
</evidence>
<evidence type="ECO:0000259" key="18">
    <source>
        <dbReference type="Pfam" id="PF01059"/>
    </source>
</evidence>
<dbReference type="EC" id="7.1.1.2" evidence="3 16"/>
<dbReference type="PANTHER" id="PTHR43507">
    <property type="entry name" value="NADH-UBIQUINONE OXIDOREDUCTASE CHAIN 4"/>
    <property type="match status" value="1"/>
</dbReference>
<keyword evidence="12 16" id="KW-0830">Ubiquinone</keyword>
<feature type="transmembrane region" description="Helical" evidence="16">
    <location>
        <begin position="335"/>
        <end position="362"/>
    </location>
</feature>
<geneLocation type="mitochondrion" evidence="19"/>
<comment type="function">
    <text evidence="16">Core subunit of the mitochondrial membrane respiratory chain NADH dehydrogenase (Complex I) which catalyzes electron transfer from NADH through the respiratory chain, using ubiquinone as an electron acceptor. Essential for the catalytic activity and assembly of complex I.</text>
</comment>
<dbReference type="PANTHER" id="PTHR43507:SF20">
    <property type="entry name" value="NADH-UBIQUINONE OXIDOREDUCTASE CHAIN 4"/>
    <property type="match status" value="1"/>
</dbReference>
<evidence type="ECO:0000256" key="12">
    <source>
        <dbReference type="ARBA" id="ARBA00023075"/>
    </source>
</evidence>
<comment type="catalytic activity">
    <reaction evidence="15 16">
        <text>a ubiquinone + NADH + 5 H(+)(in) = a ubiquinol + NAD(+) + 4 H(+)(out)</text>
        <dbReference type="Rhea" id="RHEA:29091"/>
        <dbReference type="Rhea" id="RHEA-COMP:9565"/>
        <dbReference type="Rhea" id="RHEA-COMP:9566"/>
        <dbReference type="ChEBI" id="CHEBI:15378"/>
        <dbReference type="ChEBI" id="CHEBI:16389"/>
        <dbReference type="ChEBI" id="CHEBI:17976"/>
        <dbReference type="ChEBI" id="CHEBI:57540"/>
        <dbReference type="ChEBI" id="CHEBI:57945"/>
        <dbReference type="EC" id="7.1.1.2"/>
    </reaction>
</comment>
<evidence type="ECO:0000256" key="14">
    <source>
        <dbReference type="ARBA" id="ARBA00023136"/>
    </source>
</evidence>
<evidence type="ECO:0000256" key="16">
    <source>
        <dbReference type="RuleBase" id="RU003297"/>
    </source>
</evidence>
<feature type="domain" description="NADH:quinone oxidoreductase/Mrp antiporter transmembrane" evidence="17">
    <location>
        <begin position="110"/>
        <end position="394"/>
    </location>
</feature>
<reference evidence="19" key="1">
    <citation type="journal article" date="2018" name="Mitochondrial DNA Part B Resour">
        <title>The complete mitochondrial genome of the oceanic squid: Chiroteuthis picteti (Oegopsida, Chiroteuthidae).</title>
        <authorList>
            <person name="Kim H."/>
            <person name="Yu C."/>
            <person name="Kim H.J."/>
            <person name="Kang D.W."/>
            <person name="Jung Y.-H."/>
        </authorList>
    </citation>
    <scope>NUCLEOTIDE SEQUENCE</scope>
</reference>
<organism evidence="19">
    <name type="scientific">Chiroteuthis picteti</name>
    <dbReference type="NCBI Taxonomy" id="1977381"/>
    <lineage>
        <taxon>Eukaryota</taxon>
        <taxon>Metazoa</taxon>
        <taxon>Spiralia</taxon>
        <taxon>Lophotrochozoa</taxon>
        <taxon>Mollusca</taxon>
        <taxon>Cephalopoda</taxon>
        <taxon>Coleoidea</taxon>
        <taxon>Decapodiformes</taxon>
        <taxon>Oegopsida</taxon>
        <taxon>Chiroteuthidae</taxon>
        <taxon>Chiroteuthis</taxon>
    </lineage>
</organism>
<evidence type="ECO:0000256" key="5">
    <source>
        <dbReference type="ARBA" id="ARBA00022448"/>
    </source>
</evidence>
<feature type="transmembrane region" description="Helical" evidence="16">
    <location>
        <begin position="428"/>
        <end position="448"/>
    </location>
</feature>
<dbReference type="GO" id="GO:0048039">
    <property type="term" value="F:ubiquinone binding"/>
    <property type="evidence" value="ECO:0007669"/>
    <property type="project" value="TreeGrafter"/>
</dbReference>
<feature type="transmembrane region" description="Helical" evidence="16">
    <location>
        <begin position="111"/>
        <end position="132"/>
    </location>
</feature>
<feature type="transmembrane region" description="Helical" evidence="16">
    <location>
        <begin position="250"/>
        <end position="272"/>
    </location>
</feature>
<dbReference type="GO" id="GO:0031966">
    <property type="term" value="C:mitochondrial membrane"/>
    <property type="evidence" value="ECO:0007669"/>
    <property type="project" value="UniProtKB-SubCell"/>
</dbReference>
<feature type="domain" description="NADH:ubiquinone oxidoreductase chain 4 N-terminal" evidence="18">
    <location>
        <begin position="4"/>
        <end position="102"/>
    </location>
</feature>
<dbReference type="GO" id="GO:0042773">
    <property type="term" value="P:ATP synthesis coupled electron transport"/>
    <property type="evidence" value="ECO:0007669"/>
    <property type="project" value="InterPro"/>
</dbReference>
<gene>
    <name evidence="19" type="primary">nad4</name>
</gene>
<keyword evidence="9 16" id="KW-0249">Electron transport</keyword>
<feature type="transmembrane region" description="Helical" evidence="16">
    <location>
        <begin position="279"/>
        <end position="301"/>
    </location>
</feature>
<dbReference type="GO" id="GO:0015990">
    <property type="term" value="P:electron transport coupled proton transport"/>
    <property type="evidence" value="ECO:0007669"/>
    <property type="project" value="TreeGrafter"/>
</dbReference>
<feature type="transmembrane region" description="Helical" evidence="16">
    <location>
        <begin position="187"/>
        <end position="210"/>
    </location>
</feature>
<evidence type="ECO:0000256" key="4">
    <source>
        <dbReference type="ARBA" id="ARBA00021006"/>
    </source>
</evidence>
<keyword evidence="5 16" id="KW-0813">Transport</keyword>
<dbReference type="AlphaFoldDB" id="A0A3G2R108"/>
<evidence type="ECO:0000256" key="11">
    <source>
        <dbReference type="ARBA" id="ARBA00023027"/>
    </source>
</evidence>
<feature type="transmembrane region" description="Helical" evidence="16">
    <location>
        <begin position="382"/>
        <end position="407"/>
    </location>
</feature>
<feature type="transmembrane region" description="Helical" evidence="16">
    <location>
        <begin position="86"/>
        <end position="105"/>
    </location>
</feature>
<evidence type="ECO:0000256" key="9">
    <source>
        <dbReference type="ARBA" id="ARBA00022982"/>
    </source>
</evidence>
<keyword evidence="14 16" id="KW-0472">Membrane</keyword>
<evidence type="ECO:0000256" key="10">
    <source>
        <dbReference type="ARBA" id="ARBA00022989"/>
    </source>
</evidence>
<evidence type="ECO:0000313" key="19">
    <source>
        <dbReference type="EMBL" id="AYO28817.1"/>
    </source>
</evidence>
<dbReference type="PRINTS" id="PR01437">
    <property type="entry name" value="NUOXDRDTASE4"/>
</dbReference>
<keyword evidence="7 16" id="KW-0812">Transmembrane</keyword>
<evidence type="ECO:0000259" key="17">
    <source>
        <dbReference type="Pfam" id="PF00361"/>
    </source>
</evidence>
<evidence type="ECO:0000256" key="8">
    <source>
        <dbReference type="ARBA" id="ARBA00022967"/>
    </source>
</evidence>
<keyword evidence="13 16" id="KW-0496">Mitochondrion</keyword>
<evidence type="ECO:0000256" key="15">
    <source>
        <dbReference type="ARBA" id="ARBA00049551"/>
    </source>
</evidence>
<feature type="transmembrane region" description="Helical" evidence="16">
    <location>
        <begin position="217"/>
        <end position="238"/>
    </location>
</feature>
<feature type="transmembrane region" description="Helical" evidence="16">
    <location>
        <begin position="307"/>
        <end position="328"/>
    </location>
</feature>
<dbReference type="GO" id="GO:0003954">
    <property type="term" value="F:NADH dehydrogenase activity"/>
    <property type="evidence" value="ECO:0007669"/>
    <property type="project" value="TreeGrafter"/>
</dbReference>
<dbReference type="InterPro" id="IPR001750">
    <property type="entry name" value="ND/Mrp_TM"/>
</dbReference>
<keyword evidence="11 16" id="KW-0520">NAD</keyword>
<dbReference type="InterPro" id="IPR000260">
    <property type="entry name" value="NADH4_N"/>
</dbReference>
<accession>A0A3G2R108</accession>
<keyword evidence="8" id="KW-1278">Translocase</keyword>
<feature type="transmembrane region" description="Helical" evidence="16">
    <location>
        <begin position="56"/>
        <end position="79"/>
    </location>
</feature>
<keyword evidence="10 16" id="KW-1133">Transmembrane helix</keyword>